<dbReference type="InterPro" id="IPR001640">
    <property type="entry name" value="Lgt"/>
</dbReference>
<accession>A0A158EQV2</accession>
<dbReference type="PANTHER" id="PTHR30589">
    <property type="entry name" value="PROLIPOPROTEIN DIACYLGLYCERYL TRANSFERASE"/>
    <property type="match status" value="1"/>
</dbReference>
<dbReference type="EMBL" id="FCOK02000001">
    <property type="protein sequence ID" value="SAL09935.1"/>
    <property type="molecule type" value="Genomic_DNA"/>
</dbReference>
<feature type="transmembrane region" description="Helical" evidence="7">
    <location>
        <begin position="20"/>
        <end position="39"/>
    </location>
</feature>
<dbReference type="GO" id="GO:0042158">
    <property type="term" value="P:lipoprotein biosynthetic process"/>
    <property type="evidence" value="ECO:0007669"/>
    <property type="project" value="UniProtKB-UniRule"/>
</dbReference>
<feature type="transmembrane region" description="Helical" evidence="7">
    <location>
        <begin position="59"/>
        <end position="79"/>
    </location>
</feature>
<evidence type="ECO:0000256" key="2">
    <source>
        <dbReference type="ARBA" id="ARBA00022475"/>
    </source>
</evidence>
<name>A0A158EQV2_9BURK</name>
<reference evidence="8 9" key="1">
    <citation type="submission" date="2016-01" db="EMBL/GenBank/DDBJ databases">
        <authorList>
            <person name="Oliw E.H."/>
        </authorList>
    </citation>
    <scope>NUCLEOTIDE SEQUENCE [LARGE SCALE GENOMIC DNA]</scope>
    <source>
        <strain evidence="8">LMG 27134</strain>
    </source>
</reference>
<evidence type="ECO:0000313" key="9">
    <source>
        <dbReference type="Proteomes" id="UP000054683"/>
    </source>
</evidence>
<evidence type="ECO:0000256" key="1">
    <source>
        <dbReference type="ARBA" id="ARBA00007150"/>
    </source>
</evidence>
<proteinExistence type="inferred from homology"/>
<evidence type="ECO:0000256" key="3">
    <source>
        <dbReference type="ARBA" id="ARBA00022679"/>
    </source>
</evidence>
<evidence type="ECO:0000313" key="8">
    <source>
        <dbReference type="EMBL" id="SAL09935.1"/>
    </source>
</evidence>
<evidence type="ECO:0000256" key="7">
    <source>
        <dbReference type="HAMAP-Rule" id="MF_01147"/>
    </source>
</evidence>
<keyword evidence="2 7" id="KW-1003">Cell membrane</keyword>
<dbReference type="GO" id="GO:0008961">
    <property type="term" value="F:phosphatidylglycerol-prolipoprotein diacylglyceryl transferase activity"/>
    <property type="evidence" value="ECO:0007669"/>
    <property type="project" value="UniProtKB-UniRule"/>
</dbReference>
<keyword evidence="5 7" id="KW-1133">Transmembrane helix</keyword>
<keyword evidence="3 7" id="KW-0808">Transferase</keyword>
<feature type="transmembrane region" description="Helical" evidence="7">
    <location>
        <begin position="230"/>
        <end position="248"/>
    </location>
</feature>
<dbReference type="UniPathway" id="UPA00664"/>
<organism evidence="8 9">
    <name type="scientific">Caballeronia udeis</name>
    <dbReference type="NCBI Taxonomy" id="1232866"/>
    <lineage>
        <taxon>Bacteria</taxon>
        <taxon>Pseudomonadati</taxon>
        <taxon>Pseudomonadota</taxon>
        <taxon>Betaproteobacteria</taxon>
        <taxon>Burkholderiales</taxon>
        <taxon>Burkholderiaceae</taxon>
        <taxon>Caballeronia</taxon>
    </lineage>
</organism>
<feature type="binding site" evidence="7">
    <location>
        <position position="142"/>
    </location>
    <ligand>
        <name>a 1,2-diacyl-sn-glycero-3-phospho-(1'-sn-glycerol)</name>
        <dbReference type="ChEBI" id="CHEBI:64716"/>
    </ligand>
</feature>
<dbReference type="EC" id="2.5.1.145" evidence="7"/>
<comment type="catalytic activity">
    <reaction evidence="7">
        <text>L-cysteinyl-[prolipoprotein] + a 1,2-diacyl-sn-glycero-3-phospho-(1'-sn-glycerol) = an S-1,2-diacyl-sn-glyceryl-L-cysteinyl-[prolipoprotein] + sn-glycerol 1-phosphate + H(+)</text>
        <dbReference type="Rhea" id="RHEA:56712"/>
        <dbReference type="Rhea" id="RHEA-COMP:14679"/>
        <dbReference type="Rhea" id="RHEA-COMP:14680"/>
        <dbReference type="ChEBI" id="CHEBI:15378"/>
        <dbReference type="ChEBI" id="CHEBI:29950"/>
        <dbReference type="ChEBI" id="CHEBI:57685"/>
        <dbReference type="ChEBI" id="CHEBI:64716"/>
        <dbReference type="ChEBI" id="CHEBI:140658"/>
        <dbReference type="EC" id="2.5.1.145"/>
    </reaction>
</comment>
<dbReference type="GO" id="GO:0005886">
    <property type="term" value="C:plasma membrane"/>
    <property type="evidence" value="ECO:0007669"/>
    <property type="project" value="UniProtKB-SubCell"/>
</dbReference>
<keyword evidence="6 7" id="KW-0472">Membrane</keyword>
<keyword evidence="4 7" id="KW-0812">Transmembrane</keyword>
<dbReference type="RefSeq" id="WP_062080958.1">
    <property type="nucleotide sequence ID" value="NZ_FCOK02000001.1"/>
</dbReference>
<dbReference type="HAMAP" id="MF_01147">
    <property type="entry name" value="Lgt"/>
    <property type="match status" value="1"/>
</dbReference>
<sequence length="301" mass="34145">MLIHPNFDPIALHLGPLAVRWYGLMYLLAFIQCIVIGRFRLRLPYVAAQGWTTKDIDDILFYGVLGTILGGRIGYVVFYKSSFYLANPLDIFKVWEGGMSFHGGMLGVITAMIVFAWQRKRTWLQVTDFVAPLVPLGLAAGRFGNFINGELWGRVTNPNAPWAMLFQNASPDDAIWLRTHPQQAAQWHLNEIFERYQMLPRHPSQLYEIALEGFALFIVMWLMSRKQRPVGAISAVFLIGYGLARFTVEFAREPDDYLGLLAMNLSMGQWLSLPMIIAGIGLLIWSYRRARAVPSESAKLS</sequence>
<dbReference type="PANTHER" id="PTHR30589:SF0">
    <property type="entry name" value="PHOSPHATIDYLGLYCEROL--PROLIPOPROTEIN DIACYLGLYCERYL TRANSFERASE"/>
    <property type="match status" value="1"/>
</dbReference>
<evidence type="ECO:0000256" key="5">
    <source>
        <dbReference type="ARBA" id="ARBA00022989"/>
    </source>
</evidence>
<feature type="transmembrane region" description="Helical" evidence="7">
    <location>
        <begin position="268"/>
        <end position="287"/>
    </location>
</feature>
<comment type="function">
    <text evidence="7">Catalyzes the transfer of the diacylglyceryl group from phosphatidylglycerol to the sulfhydryl group of the N-terminal cysteine of a prolipoprotein, the first step in the formation of mature lipoproteins.</text>
</comment>
<evidence type="ECO:0000256" key="4">
    <source>
        <dbReference type="ARBA" id="ARBA00022692"/>
    </source>
</evidence>
<protein>
    <recommendedName>
        <fullName evidence="7">Phosphatidylglycerol--prolipoprotein diacylglyceryl transferase</fullName>
        <ecNumber evidence="7">2.5.1.145</ecNumber>
    </recommendedName>
</protein>
<comment type="similarity">
    <text evidence="1 7">Belongs to the Lgt family.</text>
</comment>
<dbReference type="PROSITE" id="PS01311">
    <property type="entry name" value="LGT"/>
    <property type="match status" value="1"/>
</dbReference>
<keyword evidence="8" id="KW-0449">Lipoprotein</keyword>
<comment type="pathway">
    <text evidence="7">Protein modification; lipoprotein biosynthesis (diacylglyceryl transfer).</text>
</comment>
<evidence type="ECO:0000256" key="6">
    <source>
        <dbReference type="ARBA" id="ARBA00023136"/>
    </source>
</evidence>
<dbReference type="AlphaFoldDB" id="A0A158EQV2"/>
<comment type="subcellular location">
    <subcellularLocation>
        <location evidence="7">Cell membrane</location>
        <topology evidence="7">Multi-pass membrane protein</topology>
    </subcellularLocation>
</comment>
<gene>
    <name evidence="7" type="primary">lgt</name>
    <name evidence="8" type="ORF">AWB69_00107</name>
</gene>
<dbReference type="OrthoDB" id="871140at2"/>
<dbReference type="Proteomes" id="UP000054683">
    <property type="component" value="Unassembled WGS sequence"/>
</dbReference>
<feature type="transmembrane region" description="Helical" evidence="7">
    <location>
        <begin position="99"/>
        <end position="117"/>
    </location>
</feature>
<dbReference type="Pfam" id="PF01790">
    <property type="entry name" value="LGT"/>
    <property type="match status" value="1"/>
</dbReference>
<dbReference type="NCBIfam" id="TIGR00544">
    <property type="entry name" value="lgt"/>
    <property type="match status" value="1"/>
</dbReference>